<evidence type="ECO:0000259" key="1">
    <source>
        <dbReference type="Pfam" id="PF26273"/>
    </source>
</evidence>
<dbReference type="AlphaFoldDB" id="A0A2P5PA17"/>
<dbReference type="Proteomes" id="UP000235653">
    <property type="component" value="Unassembled WGS sequence"/>
</dbReference>
<dbReference type="InterPro" id="IPR058598">
    <property type="entry name" value="Gly_zipper-like_dom"/>
</dbReference>
<feature type="domain" description="Glycine zipper-like" evidence="1">
    <location>
        <begin position="100"/>
        <end position="141"/>
    </location>
</feature>
<dbReference type="Pfam" id="PF26273">
    <property type="entry name" value="Gly_zipper"/>
    <property type="match status" value="1"/>
</dbReference>
<dbReference type="RefSeq" id="WP_102331357.1">
    <property type="nucleotide sequence ID" value="NZ_CP058566.2"/>
</dbReference>
<gene>
    <name evidence="2" type="ORF">JP09_000120</name>
</gene>
<sequence length="154" mass="16778">MANLKGKPSSIESLVDALKPDISLKNQKRLRLNMVLRVARRLDSSSLGCESCVGHLPAIDRLINGIKDVDQWQLPEWKAYYRQLDGIIRHLKTAHHLTEEGEHLALWIAIGLLMGTAIGSAFDVSILGVILGVAFGVAVGGLLDAIAHKQGRVI</sequence>
<dbReference type="EMBL" id="JQAN02000001">
    <property type="protein sequence ID" value="PPD59124.1"/>
    <property type="molecule type" value="Genomic_DNA"/>
</dbReference>
<keyword evidence="3" id="KW-1185">Reference proteome</keyword>
<organism evidence="2 3">
    <name type="scientific">Dehalogenimonas etheniformans</name>
    <dbReference type="NCBI Taxonomy" id="1536648"/>
    <lineage>
        <taxon>Bacteria</taxon>
        <taxon>Bacillati</taxon>
        <taxon>Chloroflexota</taxon>
        <taxon>Dehalococcoidia</taxon>
        <taxon>Dehalococcoidales</taxon>
        <taxon>Dehalococcoidaceae</taxon>
        <taxon>Dehalogenimonas</taxon>
    </lineage>
</organism>
<protein>
    <recommendedName>
        <fullName evidence="1">Glycine zipper-like domain-containing protein</fullName>
    </recommendedName>
</protein>
<name>A0A2P5PA17_9CHLR</name>
<reference evidence="2 3" key="1">
    <citation type="journal article" date="2017" name="ISME J.">
        <title>Grape pomace compost harbors organohalide-respiring Dehalogenimonas species with novel reductive dehalogenase genes.</title>
        <authorList>
            <person name="Yang Y."/>
            <person name="Higgins S.A."/>
            <person name="Yan J."/>
            <person name="Simsir B."/>
            <person name="Chourey K."/>
            <person name="Iyer R."/>
            <person name="Hettich R.L."/>
            <person name="Baldwin B."/>
            <person name="Ogles D.M."/>
            <person name="Loffler F.E."/>
        </authorList>
    </citation>
    <scope>NUCLEOTIDE SEQUENCE [LARGE SCALE GENOMIC DNA]</scope>
    <source>
        <strain evidence="2 3">GP</strain>
    </source>
</reference>
<accession>A0A2P5PA17</accession>
<comment type="caution">
    <text evidence="2">The sequence shown here is derived from an EMBL/GenBank/DDBJ whole genome shotgun (WGS) entry which is preliminary data.</text>
</comment>
<evidence type="ECO:0000313" key="3">
    <source>
        <dbReference type="Proteomes" id="UP000235653"/>
    </source>
</evidence>
<dbReference type="OrthoDB" id="769130at2"/>
<evidence type="ECO:0000313" key="2">
    <source>
        <dbReference type="EMBL" id="PPD59124.1"/>
    </source>
</evidence>
<proteinExistence type="predicted"/>